<evidence type="ECO:0000256" key="1">
    <source>
        <dbReference type="SAM" id="MobiDB-lite"/>
    </source>
</evidence>
<feature type="transmembrane region" description="Helical" evidence="2">
    <location>
        <begin position="34"/>
        <end position="58"/>
    </location>
</feature>
<dbReference type="InParanoid" id="A0A194XCW4"/>
<proteinExistence type="predicted"/>
<protein>
    <submittedName>
        <fullName evidence="3">Uncharacterized protein</fullName>
    </submittedName>
</protein>
<organism evidence="3 4">
    <name type="scientific">Mollisia scopiformis</name>
    <name type="common">Conifer needle endophyte fungus</name>
    <name type="synonym">Phialocephala scopiformis</name>
    <dbReference type="NCBI Taxonomy" id="149040"/>
    <lineage>
        <taxon>Eukaryota</taxon>
        <taxon>Fungi</taxon>
        <taxon>Dikarya</taxon>
        <taxon>Ascomycota</taxon>
        <taxon>Pezizomycotina</taxon>
        <taxon>Leotiomycetes</taxon>
        <taxon>Helotiales</taxon>
        <taxon>Mollisiaceae</taxon>
        <taxon>Mollisia</taxon>
    </lineage>
</organism>
<reference evidence="3 4" key="1">
    <citation type="submission" date="2015-10" db="EMBL/GenBank/DDBJ databases">
        <title>Full genome of DAOMC 229536 Phialocephala scopiformis, a fungal endophyte of spruce producing the potent anti-insectan compound rugulosin.</title>
        <authorList>
            <consortium name="DOE Joint Genome Institute"/>
            <person name="Walker A.K."/>
            <person name="Frasz S.L."/>
            <person name="Seifert K.A."/>
            <person name="Miller J.D."/>
            <person name="Mondo S.J."/>
            <person name="Labutti K."/>
            <person name="Lipzen A."/>
            <person name="Dockter R."/>
            <person name="Kennedy M."/>
            <person name="Grigoriev I.V."/>
            <person name="Spatafora J.W."/>
        </authorList>
    </citation>
    <scope>NUCLEOTIDE SEQUENCE [LARGE SCALE GENOMIC DNA]</scope>
    <source>
        <strain evidence="3 4">CBS 120377</strain>
    </source>
</reference>
<keyword evidence="2" id="KW-1133">Transmembrane helix</keyword>
<feature type="region of interest" description="Disordered" evidence="1">
    <location>
        <begin position="696"/>
        <end position="717"/>
    </location>
</feature>
<dbReference type="OrthoDB" id="3557131at2759"/>
<dbReference type="Proteomes" id="UP000070700">
    <property type="component" value="Unassembled WGS sequence"/>
</dbReference>
<keyword evidence="2" id="KW-0812">Transmembrane</keyword>
<evidence type="ECO:0000313" key="3">
    <source>
        <dbReference type="EMBL" id="KUJ17991.1"/>
    </source>
</evidence>
<feature type="transmembrane region" description="Helical" evidence="2">
    <location>
        <begin position="110"/>
        <end position="130"/>
    </location>
</feature>
<dbReference type="KEGG" id="psco:LY89DRAFT_668190"/>
<keyword evidence="4" id="KW-1185">Reference proteome</keyword>
<evidence type="ECO:0000313" key="4">
    <source>
        <dbReference type="Proteomes" id="UP000070700"/>
    </source>
</evidence>
<sequence length="717" mass="78945">MSTNSTVHIGVWTNWSGGRVGGSTITLTKGAGNVLIAALAIFIQLTGARSWSIISFIAHQIRASRQAKDGLYHQQQAILRNNNSDLSTIWQFTRIGWAWRRQLKTFRKSAILLLTANIHLIAFLAAGLLASHFTKASSEVLLARSSSCGPWPINATGVNETTLPHVIGYRSYAADAMQSSKEYVESCLAESQSLPECDIYKNPQIPWTETRTDCPFADGFCLGSANTSLTMTTGLIDSRNDNGINGPNKDRVQWRRTATCIPINTEGYVEIGFSNRTNINGLDGAATLPFNYTALYYGVGNTPAIYLGFADPRLTNATYIYTNFRDIAGDYNENQAGYDISTQEADGGMGWQAIPELSIMNSSTLLVFASFYGAYINRSEDLWLSAQFRNITTVEVTSGQASTTIQQYQLDNPISPLGCTEQIQFCNPAAGPNHCTPYLSAGQMTFAQPDIFVQLFKNNTRQIATANSIFTAASNSRIAAVVGELEKPLLAESMMSGMTSLPLSADQWISEVRNWFNIGLANTQRRIVDYATGPAPQYTQFVPQNQAYKDSALAWLCDSQVIQRNDFTNFRTWVVGLVFGFGAIIIGLSLCLETITGRLRARRHRGEWRQRAWWSEETLQMQRRVYQAIGISGWDIGEDGMVPTTFGEKKWMSISAWEENVPTYPEEKRRGAATGDAPSIRGVGKGDVVTKLVSVTPTSPIASDSGSSIRRTRSNSV</sequence>
<dbReference type="AlphaFoldDB" id="A0A194XCW4"/>
<name>A0A194XCW4_MOLSC</name>
<dbReference type="GeneID" id="28822755"/>
<dbReference type="EMBL" id="KQ947413">
    <property type="protein sequence ID" value="KUJ17991.1"/>
    <property type="molecule type" value="Genomic_DNA"/>
</dbReference>
<evidence type="ECO:0000256" key="2">
    <source>
        <dbReference type="SAM" id="Phobius"/>
    </source>
</evidence>
<feature type="transmembrane region" description="Helical" evidence="2">
    <location>
        <begin position="573"/>
        <end position="595"/>
    </location>
</feature>
<keyword evidence="2" id="KW-0472">Membrane</keyword>
<dbReference type="RefSeq" id="XP_018072346.1">
    <property type="nucleotide sequence ID" value="XM_018213029.1"/>
</dbReference>
<feature type="compositionally biased region" description="Polar residues" evidence="1">
    <location>
        <begin position="696"/>
        <end position="709"/>
    </location>
</feature>
<gene>
    <name evidence="3" type="ORF">LY89DRAFT_668190</name>
</gene>
<accession>A0A194XCW4</accession>